<evidence type="ECO:0000259" key="1">
    <source>
        <dbReference type="PROSITE" id="PS51186"/>
    </source>
</evidence>
<dbReference type="PATRIC" id="fig|305.106.peg.4398"/>
<reference evidence="2" key="1">
    <citation type="submission" date="2015-10" db="EMBL/GenBank/DDBJ databases">
        <authorList>
            <person name="Gilbert D.G."/>
        </authorList>
    </citation>
    <scope>NUCLEOTIDE SEQUENCE</scope>
    <source>
        <strain evidence="2">Phyl III-seqv23</strain>
    </source>
</reference>
<dbReference type="Pfam" id="PF13508">
    <property type="entry name" value="Acetyltransf_7"/>
    <property type="match status" value="1"/>
</dbReference>
<dbReference type="CDD" id="cd04301">
    <property type="entry name" value="NAT_SF"/>
    <property type="match status" value="1"/>
</dbReference>
<dbReference type="EMBL" id="LN899819">
    <property type="protein sequence ID" value="CUV15305.1"/>
    <property type="molecule type" value="Genomic_DNA"/>
</dbReference>
<dbReference type="Gene3D" id="3.40.630.30">
    <property type="match status" value="1"/>
</dbReference>
<accession>A0A0S4TZ49</accession>
<evidence type="ECO:0000313" key="3">
    <source>
        <dbReference type="EMBL" id="QCX48851.1"/>
    </source>
</evidence>
<protein>
    <submittedName>
        <fullName evidence="3">N-acetyltransferase</fullName>
    </submittedName>
    <submittedName>
        <fullName evidence="2">Putative acetyltransferase, GCN5-related</fullName>
    </submittedName>
</protein>
<dbReference type="PANTHER" id="PTHR43233:SF1">
    <property type="entry name" value="FAMILY N-ACETYLTRANSFERASE, PUTATIVE (AFU_ORTHOLOGUE AFUA_6G03350)-RELATED"/>
    <property type="match status" value="1"/>
</dbReference>
<feature type="domain" description="N-acetyltransferase" evidence="1">
    <location>
        <begin position="12"/>
        <end position="150"/>
    </location>
</feature>
<keyword evidence="2" id="KW-0808">Transferase</keyword>
<name>A0A0S4TZ49_RALSL</name>
<dbReference type="Proteomes" id="UP000310553">
    <property type="component" value="Chromosome"/>
</dbReference>
<dbReference type="SUPFAM" id="SSF55729">
    <property type="entry name" value="Acyl-CoA N-acyltransferases (Nat)"/>
    <property type="match status" value="1"/>
</dbReference>
<evidence type="ECO:0000313" key="2">
    <source>
        <dbReference type="EMBL" id="CUV15305.1"/>
    </source>
</evidence>
<dbReference type="EMBL" id="CP039339">
    <property type="protein sequence ID" value="QCX48851.1"/>
    <property type="molecule type" value="Genomic_DNA"/>
</dbReference>
<sequence length="165" mass="18248">MAVTHAVPATGIVLSDDPAWLPLDQIYRFLSQETDWARGLPRAVFDRSIAHSLCLAAYRLNDDGTHGELAGFARVISDRATFAYLCDVFVLPEWRGTGVSHALMRCLREHPELQGLRRTVLVTTDADWLYRKHGFTDVPGGSGFMQLHRPNAYQPAGNPAQTASA</sequence>
<reference evidence="3 4" key="2">
    <citation type="submission" date="2019-04" db="EMBL/GenBank/DDBJ databases">
        <title>Complete Genome of UW386 and Higher Quality Genome of UW700.</title>
        <authorList>
            <person name="Jacobs J."/>
            <person name="Perez A."/>
            <person name="Steidl O."/>
            <person name="Allen C."/>
        </authorList>
    </citation>
    <scope>NUCLEOTIDE SEQUENCE [LARGE SCALE GENOMIC DNA]</scope>
    <source>
        <strain evidence="3 4">UW386</strain>
    </source>
</reference>
<dbReference type="AlphaFoldDB" id="A0A0S4TZ49"/>
<gene>
    <name evidence="3" type="ORF">E7Z57_06880</name>
    <name evidence="2" type="ORF">RUN39_v1_1250028</name>
</gene>
<evidence type="ECO:0000313" key="4">
    <source>
        <dbReference type="Proteomes" id="UP000310553"/>
    </source>
</evidence>
<dbReference type="InterPro" id="IPR053144">
    <property type="entry name" value="Acetyltransferase_Butenolide"/>
</dbReference>
<dbReference type="GO" id="GO:0016747">
    <property type="term" value="F:acyltransferase activity, transferring groups other than amino-acyl groups"/>
    <property type="evidence" value="ECO:0007669"/>
    <property type="project" value="InterPro"/>
</dbReference>
<organism evidence="2">
    <name type="scientific">Ralstonia solanacearum</name>
    <name type="common">Pseudomonas solanacearum</name>
    <dbReference type="NCBI Taxonomy" id="305"/>
    <lineage>
        <taxon>Bacteria</taxon>
        <taxon>Pseudomonadati</taxon>
        <taxon>Pseudomonadota</taxon>
        <taxon>Betaproteobacteria</taxon>
        <taxon>Burkholderiales</taxon>
        <taxon>Burkholderiaceae</taxon>
        <taxon>Ralstonia</taxon>
        <taxon>Ralstonia solanacearum species complex</taxon>
    </lineage>
</organism>
<dbReference type="PANTHER" id="PTHR43233">
    <property type="entry name" value="FAMILY N-ACETYLTRANSFERASE, PUTATIVE (AFU_ORTHOLOGUE AFUA_6G03350)-RELATED"/>
    <property type="match status" value="1"/>
</dbReference>
<proteinExistence type="predicted"/>
<dbReference type="InterPro" id="IPR000182">
    <property type="entry name" value="GNAT_dom"/>
</dbReference>
<dbReference type="PROSITE" id="PS51186">
    <property type="entry name" value="GNAT"/>
    <property type="match status" value="1"/>
</dbReference>
<dbReference type="InterPro" id="IPR016181">
    <property type="entry name" value="Acyl_CoA_acyltransferase"/>
</dbReference>